<dbReference type="InterPro" id="IPR002941">
    <property type="entry name" value="DNA_methylase_N4/N6"/>
</dbReference>
<evidence type="ECO:0000313" key="6">
    <source>
        <dbReference type="EMBL" id="RHH85250.1"/>
    </source>
</evidence>
<evidence type="ECO:0000256" key="3">
    <source>
        <dbReference type="ARBA" id="ARBA00022679"/>
    </source>
</evidence>
<name>A0A3R6EGV7_9BACT</name>
<dbReference type="GO" id="GO:0032259">
    <property type="term" value="P:methylation"/>
    <property type="evidence" value="ECO:0007669"/>
    <property type="project" value="UniProtKB-KW"/>
</dbReference>
<dbReference type="AlphaFoldDB" id="A0A3R6EGV7"/>
<dbReference type="InterPro" id="IPR002052">
    <property type="entry name" value="DNA_methylase_N6_adenine_CS"/>
</dbReference>
<dbReference type="GO" id="GO:0008170">
    <property type="term" value="F:N-methyltransferase activity"/>
    <property type="evidence" value="ECO:0007669"/>
    <property type="project" value="InterPro"/>
</dbReference>
<dbReference type="PANTHER" id="PTHR13370:SF3">
    <property type="entry name" value="TRNA (GUANINE(10)-N2)-METHYLTRANSFERASE HOMOLOG"/>
    <property type="match status" value="1"/>
</dbReference>
<dbReference type="PRINTS" id="PR00508">
    <property type="entry name" value="S21N4MTFRASE"/>
</dbReference>
<comment type="similarity">
    <text evidence="1 4">Belongs to the N(4)/N(6)-methyltransferase family.</text>
</comment>
<dbReference type="InterPro" id="IPR029063">
    <property type="entry name" value="SAM-dependent_MTases_sf"/>
</dbReference>
<dbReference type="GO" id="GO:0009007">
    <property type="term" value="F:site-specific DNA-methyltransferase (adenine-specific) activity"/>
    <property type="evidence" value="ECO:0007669"/>
    <property type="project" value="TreeGrafter"/>
</dbReference>
<accession>A0A3R6EGV7</accession>
<comment type="caution">
    <text evidence="6">The sequence shown here is derived from an EMBL/GenBank/DDBJ whole genome shotgun (WGS) entry which is preliminary data.</text>
</comment>
<dbReference type="Proteomes" id="UP000284548">
    <property type="component" value="Unassembled WGS sequence"/>
</dbReference>
<reference evidence="6 7" key="1">
    <citation type="submission" date="2018-08" db="EMBL/GenBank/DDBJ databases">
        <title>A genome reference for cultivated species of the human gut microbiota.</title>
        <authorList>
            <person name="Zou Y."/>
            <person name="Xue W."/>
            <person name="Luo G."/>
        </authorList>
    </citation>
    <scope>NUCLEOTIDE SEQUENCE [LARGE SCALE GENOMIC DNA]</scope>
    <source>
        <strain evidence="6 7">AM16-54</strain>
    </source>
</reference>
<dbReference type="InterPro" id="IPR001091">
    <property type="entry name" value="RM_Methyltransferase"/>
</dbReference>
<dbReference type="GO" id="GO:0003677">
    <property type="term" value="F:DNA binding"/>
    <property type="evidence" value="ECO:0007669"/>
    <property type="project" value="InterPro"/>
</dbReference>
<evidence type="ECO:0000256" key="1">
    <source>
        <dbReference type="ARBA" id="ARBA00006594"/>
    </source>
</evidence>
<feature type="domain" description="DNA methylase N-4/N-6" evidence="5">
    <location>
        <begin position="24"/>
        <end position="217"/>
    </location>
</feature>
<dbReference type="EMBL" id="QRKB01000001">
    <property type="protein sequence ID" value="RHH85250.1"/>
    <property type="molecule type" value="Genomic_DNA"/>
</dbReference>
<gene>
    <name evidence="6" type="ORF">DW192_00520</name>
</gene>
<dbReference type="PANTHER" id="PTHR13370">
    <property type="entry name" value="RNA METHYLASE-RELATED"/>
    <property type="match status" value="1"/>
</dbReference>
<evidence type="ECO:0000259" key="5">
    <source>
        <dbReference type="Pfam" id="PF01555"/>
    </source>
</evidence>
<dbReference type="SUPFAM" id="SSF53335">
    <property type="entry name" value="S-adenosyl-L-methionine-dependent methyltransferases"/>
    <property type="match status" value="1"/>
</dbReference>
<keyword evidence="2 6" id="KW-0489">Methyltransferase</keyword>
<organism evidence="6 7">
    <name type="scientific">Segatella copri</name>
    <dbReference type="NCBI Taxonomy" id="165179"/>
    <lineage>
        <taxon>Bacteria</taxon>
        <taxon>Pseudomonadati</taxon>
        <taxon>Bacteroidota</taxon>
        <taxon>Bacteroidia</taxon>
        <taxon>Bacteroidales</taxon>
        <taxon>Prevotellaceae</taxon>
        <taxon>Segatella</taxon>
    </lineage>
</organism>
<dbReference type="EC" id="2.1.1.-" evidence="4"/>
<dbReference type="PROSITE" id="PS00092">
    <property type="entry name" value="N6_MTASE"/>
    <property type="match status" value="1"/>
</dbReference>
<evidence type="ECO:0000256" key="4">
    <source>
        <dbReference type="RuleBase" id="RU362026"/>
    </source>
</evidence>
<dbReference type="Gene3D" id="3.40.50.150">
    <property type="entry name" value="Vaccinia Virus protein VP39"/>
    <property type="match status" value="1"/>
</dbReference>
<evidence type="ECO:0000313" key="7">
    <source>
        <dbReference type="Proteomes" id="UP000284548"/>
    </source>
</evidence>
<keyword evidence="3 6" id="KW-0808">Transferase</keyword>
<evidence type="ECO:0000256" key="2">
    <source>
        <dbReference type="ARBA" id="ARBA00022603"/>
    </source>
</evidence>
<dbReference type="GO" id="GO:0005737">
    <property type="term" value="C:cytoplasm"/>
    <property type="evidence" value="ECO:0007669"/>
    <property type="project" value="TreeGrafter"/>
</dbReference>
<sequence>MLELNRIYNSDCIEGMKQIESGEVDLIVTDPPYCIAYKTGWRADDHRFSKEILNDDNEQLIIDYMSECYRILKDDSAAYIFCSAKTLDFFMQQARNAGFTIKNVLIWRKNNHTAGDLEAQYGQCYEPILYLNKGRRTINGKRLEDVWDFDRVPSDKLGHQNEKPIPLLMQCILKSSNEGDLVFDGFMGSASTALACMRTNRNYLGFELDEDYFKVAQRRIKEELFNQKDMFGYAGVK</sequence>
<protein>
    <recommendedName>
        <fullName evidence="4">Methyltransferase</fullName>
        <ecNumber evidence="4">2.1.1.-</ecNumber>
    </recommendedName>
</protein>
<proteinExistence type="inferred from homology"/>
<dbReference type="Pfam" id="PF01555">
    <property type="entry name" value="N6_N4_Mtase"/>
    <property type="match status" value="1"/>
</dbReference>